<sequence length="309" mass="35480">MFPNGRKLEGLRNKIFTKELTTQLKSVLDQFKIPNFYVGVKLSNFNEYNPPNRNNFMVRPIFSQPSFFLGTERQNNPLAGTVKTHPQFISSNGQPLPIDKNLIERLFKESLPEHLRSYANLGILSRYEIPEVDGRKAGRFAPSDEMVENKTRFALDKGWISPERDLVVMNNGGPHSIATARALAQRGYFVIPHFNSKNGVSNEQRVATLAFFVYELTELNKITKQNNPNAPWALILDGHRDYRLEEKDLPPIPSNYRLVIVTEGEDLLLPRQLHTSHPEYPVFTSLFKASDLLHARFDPYSVLDEEKKR</sequence>
<reference evidence="1 2" key="1">
    <citation type="journal article" date="2016" name="Nat. Commun.">
        <title>Thousands of microbial genomes shed light on interconnected biogeochemical processes in an aquifer system.</title>
        <authorList>
            <person name="Anantharaman K."/>
            <person name="Brown C.T."/>
            <person name="Hug L.A."/>
            <person name="Sharon I."/>
            <person name="Castelle C.J."/>
            <person name="Probst A.J."/>
            <person name="Thomas B.C."/>
            <person name="Singh A."/>
            <person name="Wilkins M.J."/>
            <person name="Karaoz U."/>
            <person name="Brodie E.L."/>
            <person name="Williams K.H."/>
            <person name="Hubbard S.S."/>
            <person name="Banfield J.F."/>
        </authorList>
    </citation>
    <scope>NUCLEOTIDE SEQUENCE [LARGE SCALE GENOMIC DNA]</scope>
</reference>
<name>A0A1F4U782_UNCSA</name>
<accession>A0A1F4U782</accession>
<dbReference type="AlphaFoldDB" id="A0A1F4U782"/>
<evidence type="ECO:0000313" key="2">
    <source>
        <dbReference type="Proteomes" id="UP000179242"/>
    </source>
</evidence>
<dbReference type="Proteomes" id="UP000179242">
    <property type="component" value="Unassembled WGS sequence"/>
</dbReference>
<comment type="caution">
    <text evidence="1">The sequence shown here is derived from an EMBL/GenBank/DDBJ whole genome shotgun (WGS) entry which is preliminary data.</text>
</comment>
<organism evidence="1 2">
    <name type="scientific">candidate division WOR-1 bacterium RIFOXYC2_FULL_46_14</name>
    <dbReference type="NCBI Taxonomy" id="1802587"/>
    <lineage>
        <taxon>Bacteria</taxon>
        <taxon>Bacillati</taxon>
        <taxon>Saganbacteria</taxon>
    </lineage>
</organism>
<evidence type="ECO:0000313" key="1">
    <source>
        <dbReference type="EMBL" id="OGC40739.1"/>
    </source>
</evidence>
<protein>
    <submittedName>
        <fullName evidence="1">Uncharacterized protein</fullName>
    </submittedName>
</protein>
<gene>
    <name evidence="1" type="ORF">A2438_00350</name>
</gene>
<proteinExistence type="predicted"/>
<dbReference type="EMBL" id="MEUJ01000002">
    <property type="protein sequence ID" value="OGC40739.1"/>
    <property type="molecule type" value="Genomic_DNA"/>
</dbReference>